<name>A0ABQ1SY48_9GAMM</name>
<organism evidence="1 2">
    <name type="scientific">Shewanella carassii</name>
    <dbReference type="NCBI Taxonomy" id="1987584"/>
    <lineage>
        <taxon>Bacteria</taxon>
        <taxon>Pseudomonadati</taxon>
        <taxon>Pseudomonadota</taxon>
        <taxon>Gammaproteobacteria</taxon>
        <taxon>Alteromonadales</taxon>
        <taxon>Shewanellaceae</taxon>
        <taxon>Shewanella</taxon>
    </lineage>
</organism>
<accession>A0ABQ1SY48</accession>
<sequence length="60" mass="6478">MTFRARDGEAELTGMYSQRVTGSPVHKPAAGNGRHPLLEVQSMLFGYFELKAMLAAVPAA</sequence>
<comment type="caution">
    <text evidence="1">The sequence shown here is derived from an EMBL/GenBank/DDBJ whole genome shotgun (WGS) entry which is preliminary data.</text>
</comment>
<evidence type="ECO:0000313" key="2">
    <source>
        <dbReference type="Proteomes" id="UP000606498"/>
    </source>
</evidence>
<dbReference type="EMBL" id="BMKO01000002">
    <property type="protein sequence ID" value="GGE70793.1"/>
    <property type="molecule type" value="Genomic_DNA"/>
</dbReference>
<reference evidence="2" key="1">
    <citation type="journal article" date="2019" name="Int. J. Syst. Evol. Microbiol.">
        <title>The Global Catalogue of Microorganisms (GCM) 10K type strain sequencing project: providing services to taxonomists for standard genome sequencing and annotation.</title>
        <authorList>
            <consortium name="The Broad Institute Genomics Platform"/>
            <consortium name="The Broad Institute Genome Sequencing Center for Infectious Disease"/>
            <person name="Wu L."/>
            <person name="Ma J."/>
        </authorList>
    </citation>
    <scope>NUCLEOTIDE SEQUENCE [LARGE SCALE GENOMIC DNA]</scope>
    <source>
        <strain evidence="2">CGMCC 1.16033</strain>
    </source>
</reference>
<proteinExistence type="predicted"/>
<keyword evidence="2" id="KW-1185">Reference proteome</keyword>
<dbReference type="Proteomes" id="UP000606498">
    <property type="component" value="Unassembled WGS sequence"/>
</dbReference>
<gene>
    <name evidence="1" type="ORF">GCM10011520_09330</name>
</gene>
<evidence type="ECO:0000313" key="1">
    <source>
        <dbReference type="EMBL" id="GGE70793.1"/>
    </source>
</evidence>
<protein>
    <submittedName>
        <fullName evidence="1">Uncharacterized protein</fullName>
    </submittedName>
</protein>